<comment type="caution">
    <text evidence="7">The sequence shown here is derived from an EMBL/GenBank/DDBJ whole genome shotgun (WGS) entry which is preliminary data.</text>
</comment>
<dbReference type="GO" id="GO:0005524">
    <property type="term" value="F:ATP binding"/>
    <property type="evidence" value="ECO:0007669"/>
    <property type="project" value="InterPro"/>
</dbReference>
<dbReference type="GO" id="GO:0030983">
    <property type="term" value="F:mismatched DNA binding"/>
    <property type="evidence" value="ECO:0007669"/>
    <property type="project" value="InterPro"/>
</dbReference>
<evidence type="ECO:0000256" key="1">
    <source>
        <dbReference type="ARBA" id="ARBA00006082"/>
    </source>
</evidence>
<evidence type="ECO:0000259" key="6">
    <source>
        <dbReference type="SMART" id="SM01340"/>
    </source>
</evidence>
<reference evidence="7 8" key="1">
    <citation type="submission" date="2022-07" db="EMBL/GenBank/DDBJ databases">
        <title>Genome-wide signatures of adaptation to extreme environments.</title>
        <authorList>
            <person name="Cho C.H."/>
            <person name="Yoon H.S."/>
        </authorList>
    </citation>
    <scope>NUCLEOTIDE SEQUENCE [LARGE SCALE GENOMIC DNA]</scope>
    <source>
        <strain evidence="7 8">DBV 063 E5</strain>
    </source>
</reference>
<evidence type="ECO:0000259" key="5">
    <source>
        <dbReference type="SMART" id="SM00853"/>
    </source>
</evidence>
<keyword evidence="3" id="KW-0234">DNA repair</keyword>
<accession>A0AAV9IPL4</accession>
<dbReference type="Gene3D" id="3.30.230.10">
    <property type="match status" value="1"/>
</dbReference>
<dbReference type="InterPro" id="IPR002099">
    <property type="entry name" value="MutL/Mlh/PMS"/>
</dbReference>
<dbReference type="InterPro" id="IPR014790">
    <property type="entry name" value="MutL_C"/>
</dbReference>
<proteinExistence type="inferred from homology"/>
<dbReference type="Gene3D" id="3.30.1370.100">
    <property type="entry name" value="MutL, C-terminal domain, regulatory subdomain"/>
    <property type="match status" value="1"/>
</dbReference>
<comment type="similarity">
    <text evidence="1">Belongs to the DNA mismatch repair MutL/HexB family.</text>
</comment>
<dbReference type="InterPro" id="IPR037198">
    <property type="entry name" value="MutL_C_sf"/>
</dbReference>
<dbReference type="Gene3D" id="3.30.565.10">
    <property type="entry name" value="Histidine kinase-like ATPase, C-terminal domain"/>
    <property type="match status" value="1"/>
</dbReference>
<dbReference type="CDD" id="cd00782">
    <property type="entry name" value="MutL_Trans"/>
    <property type="match status" value="1"/>
</dbReference>
<protein>
    <recommendedName>
        <fullName evidence="9">DNA mismatch repair protein MutL</fullName>
    </recommendedName>
</protein>
<dbReference type="SUPFAM" id="SSF118116">
    <property type="entry name" value="DNA mismatch repair protein MutL"/>
    <property type="match status" value="1"/>
</dbReference>
<dbReference type="Pfam" id="PF08676">
    <property type="entry name" value="MutL_C"/>
    <property type="match status" value="1"/>
</dbReference>
<dbReference type="Proteomes" id="UP001301350">
    <property type="component" value="Unassembled WGS sequence"/>
</dbReference>
<dbReference type="InterPro" id="IPR036890">
    <property type="entry name" value="HATPase_C_sf"/>
</dbReference>
<evidence type="ECO:0000313" key="7">
    <source>
        <dbReference type="EMBL" id="KAK4534189.1"/>
    </source>
</evidence>
<evidence type="ECO:0000256" key="3">
    <source>
        <dbReference type="ARBA" id="ARBA00023204"/>
    </source>
</evidence>
<evidence type="ECO:0008006" key="9">
    <source>
        <dbReference type="Google" id="ProtNLM"/>
    </source>
</evidence>
<organism evidence="7 8">
    <name type="scientific">Cyanidium caldarium</name>
    <name type="common">Red alga</name>
    <dbReference type="NCBI Taxonomy" id="2771"/>
    <lineage>
        <taxon>Eukaryota</taxon>
        <taxon>Rhodophyta</taxon>
        <taxon>Bangiophyceae</taxon>
        <taxon>Cyanidiales</taxon>
        <taxon>Cyanidiaceae</taxon>
        <taxon>Cyanidium</taxon>
    </lineage>
</organism>
<dbReference type="GO" id="GO:0006298">
    <property type="term" value="P:mismatch repair"/>
    <property type="evidence" value="ECO:0007669"/>
    <property type="project" value="InterPro"/>
</dbReference>
<dbReference type="SMART" id="SM01340">
    <property type="entry name" value="DNA_mis_repair"/>
    <property type="match status" value="1"/>
</dbReference>
<evidence type="ECO:0000256" key="4">
    <source>
        <dbReference type="SAM" id="MobiDB-lite"/>
    </source>
</evidence>
<dbReference type="PANTHER" id="PTHR10073:SF12">
    <property type="entry name" value="DNA MISMATCH REPAIR PROTEIN MLH1"/>
    <property type="match status" value="1"/>
</dbReference>
<dbReference type="EMBL" id="JANCYW010000001">
    <property type="protein sequence ID" value="KAK4534189.1"/>
    <property type="molecule type" value="Genomic_DNA"/>
</dbReference>
<feature type="domain" description="MutL C-terminal dimerisation" evidence="5">
    <location>
        <begin position="407"/>
        <end position="552"/>
    </location>
</feature>
<evidence type="ECO:0000256" key="2">
    <source>
        <dbReference type="ARBA" id="ARBA00022763"/>
    </source>
</evidence>
<dbReference type="Pfam" id="PF01119">
    <property type="entry name" value="DNA_mis_repair"/>
    <property type="match status" value="1"/>
</dbReference>
<dbReference type="InterPro" id="IPR013507">
    <property type="entry name" value="DNA_mismatch_S5_2-like"/>
</dbReference>
<dbReference type="SUPFAM" id="SSF55874">
    <property type="entry name" value="ATPase domain of HSP90 chaperone/DNA topoisomerase II/histidine kinase"/>
    <property type="match status" value="1"/>
</dbReference>
<dbReference type="AlphaFoldDB" id="A0AAV9IPL4"/>
<feature type="region of interest" description="Disordered" evidence="4">
    <location>
        <begin position="603"/>
        <end position="628"/>
    </location>
</feature>
<dbReference type="GO" id="GO:0016887">
    <property type="term" value="F:ATP hydrolysis activity"/>
    <property type="evidence" value="ECO:0007669"/>
    <property type="project" value="InterPro"/>
</dbReference>
<dbReference type="GO" id="GO:0032300">
    <property type="term" value="C:mismatch repair complex"/>
    <property type="evidence" value="ECO:0007669"/>
    <property type="project" value="InterPro"/>
</dbReference>
<feature type="domain" description="DNA mismatch repair protein S5" evidence="6">
    <location>
        <begin position="234"/>
        <end position="353"/>
    </location>
</feature>
<keyword evidence="2" id="KW-0227">DNA damage</keyword>
<dbReference type="InterPro" id="IPR014721">
    <property type="entry name" value="Ribsml_uS5_D2-typ_fold_subgr"/>
</dbReference>
<dbReference type="InterPro" id="IPR020568">
    <property type="entry name" value="Ribosomal_Su5_D2-typ_SF"/>
</dbReference>
<dbReference type="NCBIfam" id="NF000951">
    <property type="entry name" value="PRK00095.2-1"/>
    <property type="match status" value="1"/>
</dbReference>
<dbReference type="InterPro" id="IPR042121">
    <property type="entry name" value="MutL_C_regsub"/>
</dbReference>
<sequence length="628" mass="69878">MRVSRLPLEVIQRIASGEVVDSHRAVVRELVENALDAGARQIQVHVRDGGRELLVVDDGGGMDAADLEASILLNTTSKLCTLEQLVAGQVGTLGFRGQALWAIAHRAAAVHIRSMVSGAPHGHELRTGLRDTSDGRNGMEVSVHVVAAVPGTMVRVCGLFEREPLPLHANRSARLDADERRQLVQFIEHTALAHPQTSWRVHWDGCEKVRLFATLSDSMEPATSRSSSASRDVFVQVFGIAPAHLVSASGPVTDGMVECVVALPEHGHHRARPDHIVIAINGRVVQTAALTQAVMQALRRCVPPGRYPMCWVQVRCSGAFVDWNVHPMKTQVRLHDERRWAEAVQGTLQQAMALRVGQPIAGWETSMAEPMWRQLWEHRRVDAPWDTPTTENEADEMFSAPLWRLRVVAQLQRTYIVAEEDVDADDTGGGVWLIEQHVAHERALYDELQREREQIVQHTRALPQPLRLHGPFTAAERRALRDALGLHIAECGPLEWRLERVPERVWQWVEAEPSASRSQLTQLVRYLQLADGMEQCLATVACRLAVRNGTALSVDRMQRLVDAWVRSRMPRTCPHGRPIFWRISAAELARRFRRRYRPLGNGEAAAGGGSGDGNAEAGRRTVSPVEPC</sequence>
<dbReference type="Gene3D" id="3.30.1540.20">
    <property type="entry name" value="MutL, C-terminal domain, dimerisation subdomain"/>
    <property type="match status" value="1"/>
</dbReference>
<dbReference type="NCBIfam" id="TIGR00585">
    <property type="entry name" value="mutl"/>
    <property type="match status" value="1"/>
</dbReference>
<keyword evidence="8" id="KW-1185">Reference proteome</keyword>
<dbReference type="SUPFAM" id="SSF54211">
    <property type="entry name" value="Ribosomal protein S5 domain 2-like"/>
    <property type="match status" value="1"/>
</dbReference>
<name>A0AAV9IPL4_CYACA</name>
<dbReference type="InterPro" id="IPR038973">
    <property type="entry name" value="MutL/Mlh/Pms-like"/>
</dbReference>
<gene>
    <name evidence="7" type="ORF">CDCA_CDCA01G0214</name>
</gene>
<evidence type="ECO:0000313" key="8">
    <source>
        <dbReference type="Proteomes" id="UP001301350"/>
    </source>
</evidence>
<dbReference type="SMART" id="SM00853">
    <property type="entry name" value="MutL_C"/>
    <property type="match status" value="1"/>
</dbReference>
<dbReference type="InterPro" id="IPR042120">
    <property type="entry name" value="MutL_C_dimsub"/>
</dbReference>
<dbReference type="GO" id="GO:0140664">
    <property type="term" value="F:ATP-dependent DNA damage sensor activity"/>
    <property type="evidence" value="ECO:0007669"/>
    <property type="project" value="InterPro"/>
</dbReference>
<dbReference type="Pfam" id="PF13589">
    <property type="entry name" value="HATPase_c_3"/>
    <property type="match status" value="1"/>
</dbReference>
<dbReference type="PANTHER" id="PTHR10073">
    <property type="entry name" value="DNA MISMATCH REPAIR PROTEIN MLH, PMS, MUTL"/>
    <property type="match status" value="1"/>
</dbReference>